<keyword evidence="2" id="KW-1185">Reference proteome</keyword>
<protein>
    <submittedName>
        <fullName evidence="1">Uncharacterized protein</fullName>
    </submittedName>
</protein>
<dbReference type="AlphaFoldDB" id="A0A2G2ZJL7"/>
<evidence type="ECO:0000313" key="2">
    <source>
        <dbReference type="Proteomes" id="UP000222542"/>
    </source>
</evidence>
<organism evidence="1 2">
    <name type="scientific">Capsicum annuum</name>
    <name type="common">Capsicum pepper</name>
    <dbReference type="NCBI Taxonomy" id="4072"/>
    <lineage>
        <taxon>Eukaryota</taxon>
        <taxon>Viridiplantae</taxon>
        <taxon>Streptophyta</taxon>
        <taxon>Embryophyta</taxon>
        <taxon>Tracheophyta</taxon>
        <taxon>Spermatophyta</taxon>
        <taxon>Magnoliopsida</taxon>
        <taxon>eudicotyledons</taxon>
        <taxon>Gunneridae</taxon>
        <taxon>Pentapetalae</taxon>
        <taxon>asterids</taxon>
        <taxon>lamiids</taxon>
        <taxon>Solanales</taxon>
        <taxon>Solanaceae</taxon>
        <taxon>Solanoideae</taxon>
        <taxon>Capsiceae</taxon>
        <taxon>Capsicum</taxon>
    </lineage>
</organism>
<reference evidence="1 2" key="1">
    <citation type="journal article" date="2014" name="Nat. Genet.">
        <title>Genome sequence of the hot pepper provides insights into the evolution of pungency in Capsicum species.</title>
        <authorList>
            <person name="Kim S."/>
            <person name="Park M."/>
            <person name="Yeom S.I."/>
            <person name="Kim Y.M."/>
            <person name="Lee J.M."/>
            <person name="Lee H.A."/>
            <person name="Seo E."/>
            <person name="Choi J."/>
            <person name="Cheong K."/>
            <person name="Kim K.T."/>
            <person name="Jung K."/>
            <person name="Lee G.W."/>
            <person name="Oh S.K."/>
            <person name="Bae C."/>
            <person name="Kim S.B."/>
            <person name="Lee H.Y."/>
            <person name="Kim S.Y."/>
            <person name="Kim M.S."/>
            <person name="Kang B.C."/>
            <person name="Jo Y.D."/>
            <person name="Yang H.B."/>
            <person name="Jeong H.J."/>
            <person name="Kang W.H."/>
            <person name="Kwon J.K."/>
            <person name="Shin C."/>
            <person name="Lim J.Y."/>
            <person name="Park J.H."/>
            <person name="Huh J.H."/>
            <person name="Kim J.S."/>
            <person name="Kim B.D."/>
            <person name="Cohen O."/>
            <person name="Paran I."/>
            <person name="Suh M.C."/>
            <person name="Lee S.B."/>
            <person name="Kim Y.K."/>
            <person name="Shin Y."/>
            <person name="Noh S.J."/>
            <person name="Park J."/>
            <person name="Seo Y.S."/>
            <person name="Kwon S.Y."/>
            <person name="Kim H.A."/>
            <person name="Park J.M."/>
            <person name="Kim H.J."/>
            <person name="Choi S.B."/>
            <person name="Bosland P.W."/>
            <person name="Reeves G."/>
            <person name="Jo S.H."/>
            <person name="Lee B.W."/>
            <person name="Cho H.T."/>
            <person name="Choi H.S."/>
            <person name="Lee M.S."/>
            <person name="Yu Y."/>
            <person name="Do Choi Y."/>
            <person name="Park B.S."/>
            <person name="van Deynze A."/>
            <person name="Ashrafi H."/>
            <person name="Hill T."/>
            <person name="Kim W.T."/>
            <person name="Pai H.S."/>
            <person name="Ahn H.K."/>
            <person name="Yeam I."/>
            <person name="Giovannoni J.J."/>
            <person name="Rose J.K."/>
            <person name="Sorensen I."/>
            <person name="Lee S.J."/>
            <person name="Kim R.W."/>
            <person name="Choi I.Y."/>
            <person name="Choi B.S."/>
            <person name="Lim J.S."/>
            <person name="Lee Y.H."/>
            <person name="Choi D."/>
        </authorList>
    </citation>
    <scope>NUCLEOTIDE SEQUENCE [LARGE SCALE GENOMIC DNA]</scope>
    <source>
        <strain evidence="2">cv. CM334</strain>
    </source>
</reference>
<dbReference type="PANTHER" id="PTHR34222">
    <property type="entry name" value="GAG_PRE-INTEGRS DOMAIN-CONTAINING PROTEIN"/>
    <property type="match status" value="1"/>
</dbReference>
<comment type="caution">
    <text evidence="1">The sequence shown here is derived from an EMBL/GenBank/DDBJ whole genome shotgun (WGS) entry which is preliminary data.</text>
</comment>
<name>A0A2G2ZJL7_CAPAN</name>
<evidence type="ECO:0000313" key="1">
    <source>
        <dbReference type="EMBL" id="PHT82188.1"/>
    </source>
</evidence>
<dbReference type="Gramene" id="PHT82188">
    <property type="protein sequence ID" value="PHT82188"/>
    <property type="gene ID" value="T459_15203"/>
</dbReference>
<dbReference type="GO" id="GO:0008270">
    <property type="term" value="F:zinc ion binding"/>
    <property type="evidence" value="ECO:0007669"/>
    <property type="project" value="InterPro"/>
</dbReference>
<dbReference type="PANTHER" id="PTHR34222:SF89">
    <property type="match status" value="1"/>
</dbReference>
<dbReference type="GO" id="GO:0003676">
    <property type="term" value="F:nucleic acid binding"/>
    <property type="evidence" value="ECO:0007669"/>
    <property type="project" value="InterPro"/>
</dbReference>
<proteinExistence type="predicted"/>
<dbReference type="EMBL" id="AYRZ02000005">
    <property type="protein sequence ID" value="PHT82188.1"/>
    <property type="molecule type" value="Genomic_DNA"/>
</dbReference>
<accession>A0A2G2ZJL7</accession>
<reference evidence="1 2" key="2">
    <citation type="journal article" date="2017" name="Genome Biol.">
        <title>New reference genome sequences of hot pepper reveal the massive evolution of plant disease-resistance genes by retroduplication.</title>
        <authorList>
            <person name="Kim S."/>
            <person name="Park J."/>
            <person name="Yeom S.I."/>
            <person name="Kim Y.M."/>
            <person name="Seo E."/>
            <person name="Kim K.T."/>
            <person name="Kim M.S."/>
            <person name="Lee J.M."/>
            <person name="Cheong K."/>
            <person name="Shin H.S."/>
            <person name="Kim S.B."/>
            <person name="Han K."/>
            <person name="Lee J."/>
            <person name="Park M."/>
            <person name="Lee H.A."/>
            <person name="Lee H.Y."/>
            <person name="Lee Y."/>
            <person name="Oh S."/>
            <person name="Lee J.H."/>
            <person name="Choi E."/>
            <person name="Choi E."/>
            <person name="Lee S.E."/>
            <person name="Jeon J."/>
            <person name="Kim H."/>
            <person name="Choi G."/>
            <person name="Song H."/>
            <person name="Lee J."/>
            <person name="Lee S.C."/>
            <person name="Kwon J.K."/>
            <person name="Lee H.Y."/>
            <person name="Koo N."/>
            <person name="Hong Y."/>
            <person name="Kim R.W."/>
            <person name="Kang W.H."/>
            <person name="Huh J.H."/>
            <person name="Kang B.C."/>
            <person name="Yang T.J."/>
            <person name="Lee Y.H."/>
            <person name="Bennetzen J.L."/>
            <person name="Choi D."/>
        </authorList>
    </citation>
    <scope>NUCLEOTIDE SEQUENCE [LARGE SCALE GENOMIC DNA]</scope>
    <source>
        <strain evidence="2">cv. CM334</strain>
    </source>
</reference>
<dbReference type="InterPro" id="IPR036875">
    <property type="entry name" value="Znf_CCHC_sf"/>
</dbReference>
<dbReference type="Proteomes" id="UP000222542">
    <property type="component" value="Unassembled WGS sequence"/>
</dbReference>
<sequence length="167" mass="18631">MCMDHRQNSTSYSNNQFNNIGSNSGGYKAGRSHIFCDYCKKPGHTEDKCYRLHGFPQDFKFTKGRNSASASHVCGIDSSTKDGNNHVLLNNQDKPQGTIQPVAQLTEQPSAFRYKTRLQHHQCAVNFAGIIACHSLITMIGELSSGCDSLCVDSLDFRFWGFPPYDL</sequence>
<dbReference type="SUPFAM" id="SSF57756">
    <property type="entry name" value="Retrovirus zinc finger-like domains"/>
    <property type="match status" value="1"/>
</dbReference>
<dbReference type="OMA" id="GRSHIFC"/>
<gene>
    <name evidence="1" type="ORF">T459_15203</name>
</gene>